<organism evidence="2 3">
    <name type="scientific">Candolleomyces aberdarensis</name>
    <dbReference type="NCBI Taxonomy" id="2316362"/>
    <lineage>
        <taxon>Eukaryota</taxon>
        <taxon>Fungi</taxon>
        <taxon>Dikarya</taxon>
        <taxon>Basidiomycota</taxon>
        <taxon>Agaricomycotina</taxon>
        <taxon>Agaricomycetes</taxon>
        <taxon>Agaricomycetidae</taxon>
        <taxon>Agaricales</taxon>
        <taxon>Agaricineae</taxon>
        <taxon>Psathyrellaceae</taxon>
        <taxon>Candolleomyces</taxon>
    </lineage>
</organism>
<dbReference type="Gene3D" id="3.40.50.1010">
    <property type="entry name" value="5'-nuclease"/>
    <property type="match status" value="2"/>
</dbReference>
<proteinExistence type="predicted"/>
<dbReference type="PANTHER" id="PTHR11081">
    <property type="entry name" value="FLAP ENDONUCLEASE FAMILY MEMBER"/>
    <property type="match status" value="1"/>
</dbReference>
<reference evidence="2 3" key="1">
    <citation type="submission" date="2019-01" db="EMBL/GenBank/DDBJ databases">
        <title>Draft genome sequence of Psathyrella aberdarensis IHI B618.</title>
        <authorList>
            <person name="Buettner E."/>
            <person name="Kellner H."/>
        </authorList>
    </citation>
    <scope>NUCLEOTIDE SEQUENCE [LARGE SCALE GENOMIC DNA]</scope>
    <source>
        <strain evidence="2 3">IHI B618</strain>
    </source>
</reference>
<dbReference type="CDD" id="cd09870">
    <property type="entry name" value="PIN_YEN1"/>
    <property type="match status" value="1"/>
</dbReference>
<accession>A0A4Q2CZ09</accession>
<dbReference type="InterPro" id="IPR006084">
    <property type="entry name" value="XPG/Rad2"/>
</dbReference>
<evidence type="ECO:0000313" key="2">
    <source>
        <dbReference type="EMBL" id="RXW12037.1"/>
    </source>
</evidence>
<dbReference type="STRING" id="2316362.A0A4Q2CZ09"/>
<comment type="caution">
    <text evidence="2">The sequence shown here is derived from an EMBL/GenBank/DDBJ whole genome shotgun (WGS) entry which is preliminary data.</text>
</comment>
<dbReference type="InterPro" id="IPR006086">
    <property type="entry name" value="XPG-I_dom"/>
</dbReference>
<dbReference type="SMART" id="SM00484">
    <property type="entry name" value="XPGI"/>
    <property type="match status" value="1"/>
</dbReference>
<dbReference type="EMBL" id="SDEE01001452">
    <property type="protein sequence ID" value="RXW12037.1"/>
    <property type="molecule type" value="Genomic_DNA"/>
</dbReference>
<feature type="domain" description="XPG-I" evidence="1">
    <location>
        <begin position="107"/>
        <end position="171"/>
    </location>
</feature>
<dbReference type="SUPFAM" id="SSF47807">
    <property type="entry name" value="5' to 3' exonuclease, C-terminal subdomain"/>
    <property type="match status" value="1"/>
</dbReference>
<dbReference type="Pfam" id="PF00867">
    <property type="entry name" value="XPG_I"/>
    <property type="match status" value="1"/>
</dbReference>
<dbReference type="InterPro" id="IPR036279">
    <property type="entry name" value="5-3_exonuclease_C_sf"/>
</dbReference>
<name>A0A4Q2CZ09_9AGAR</name>
<dbReference type="GO" id="GO:0006281">
    <property type="term" value="P:DNA repair"/>
    <property type="evidence" value="ECO:0007669"/>
    <property type="project" value="UniProtKB-ARBA"/>
</dbReference>
<dbReference type="PANTHER" id="PTHR11081:SF75">
    <property type="entry name" value="ENDONUCLEASE, PUTATIVE (AFU_ORTHOLOGUE AFUA_3G13260)-RELATED"/>
    <property type="match status" value="1"/>
</dbReference>
<dbReference type="Proteomes" id="UP000290288">
    <property type="component" value="Unassembled WGS sequence"/>
</dbReference>
<dbReference type="PRINTS" id="PR00853">
    <property type="entry name" value="XPGRADSUPER"/>
</dbReference>
<sequence>MGIPGLWKAIFPTCEETSLMQFAWREAMDRLQQGDRLPVVGIDATPWIFEAQNAILGKRKRGASLATTGKGAEQIIWLTRMEQLAELPIIPFVVLDGPGRPIEKRKTRAPGEADAELGHLSQAGVVDYVLTGDSDIFMFGTTKVIRSPQRSENRDLVEIYDVSNMKNRSSGLFSPAGFLFLAVVGGADYSGGLKECGFDTALQLAERRDLLDLLYYAAHASQERQAMAALKQWRKILRDELANNQSGLLNSRRPSAASNVTDDFPDLKTLRLYAKPLTTGSNIVPAVWDLFAIVRRFSSSVWTGTCLRELLKPTARIIKRYDGLGCQSIRTVNKLIFSGKPGASAEFPFFTIDIWVQSEITAALSAYMAEKNLDHPPSGILDLQSFRISLPASLIIQAAPGLVDEYCRENPRRHNQVQSITPLKIEHKPVIKEEVFDLTGPDGDVQTHYRIIKVGNTDQIEILD</sequence>
<dbReference type="InterPro" id="IPR029060">
    <property type="entry name" value="PIN-like_dom_sf"/>
</dbReference>
<dbReference type="AlphaFoldDB" id="A0A4Q2CZ09"/>
<keyword evidence="3" id="KW-1185">Reference proteome</keyword>
<evidence type="ECO:0000313" key="3">
    <source>
        <dbReference type="Proteomes" id="UP000290288"/>
    </source>
</evidence>
<dbReference type="SUPFAM" id="SSF88723">
    <property type="entry name" value="PIN domain-like"/>
    <property type="match status" value="1"/>
</dbReference>
<gene>
    <name evidence="2" type="ORF">EST38_g13819</name>
</gene>
<evidence type="ECO:0000259" key="1">
    <source>
        <dbReference type="SMART" id="SM00484"/>
    </source>
</evidence>
<dbReference type="OrthoDB" id="2148513at2759"/>
<protein>
    <recommendedName>
        <fullName evidence="1">XPG-I domain-containing protein</fullName>
    </recommendedName>
</protein>
<dbReference type="GO" id="GO:0017108">
    <property type="term" value="F:5'-flap endonuclease activity"/>
    <property type="evidence" value="ECO:0007669"/>
    <property type="project" value="TreeGrafter"/>
</dbReference>